<organism evidence="2 3">
    <name type="scientific">Lacticaseibacillus camelliae DSM 22697 = JCM 13995</name>
    <dbReference type="NCBI Taxonomy" id="1423730"/>
    <lineage>
        <taxon>Bacteria</taxon>
        <taxon>Bacillati</taxon>
        <taxon>Bacillota</taxon>
        <taxon>Bacilli</taxon>
        <taxon>Lactobacillales</taxon>
        <taxon>Lactobacillaceae</taxon>
        <taxon>Lacticaseibacillus</taxon>
    </lineage>
</organism>
<name>A0A0R2F2X5_9LACO</name>
<accession>A0A0R2F2X5</accession>
<protein>
    <submittedName>
        <fullName evidence="2">Uncharacterized protein</fullName>
    </submittedName>
</protein>
<sequence>METAQWKQIGVIAVIIILGLILLPLVAGIISLIIKIALFLAIVAGLYWAYLTFIKK</sequence>
<keyword evidence="1" id="KW-1133">Transmembrane helix</keyword>
<proteinExistence type="predicted"/>
<dbReference type="AlphaFoldDB" id="A0A0R2F2X5"/>
<dbReference type="Proteomes" id="UP000050865">
    <property type="component" value="Unassembled WGS sequence"/>
</dbReference>
<evidence type="ECO:0000313" key="3">
    <source>
        <dbReference type="Proteomes" id="UP000050865"/>
    </source>
</evidence>
<keyword evidence="1" id="KW-0812">Transmembrane</keyword>
<keyword evidence="1" id="KW-0472">Membrane</keyword>
<dbReference type="RefSeq" id="WP_156403622.1">
    <property type="nucleotide sequence ID" value="NZ_AYZJ01000085.1"/>
</dbReference>
<dbReference type="PATRIC" id="fig|1423730.4.peg.624"/>
<feature type="transmembrane region" description="Helical" evidence="1">
    <location>
        <begin position="9"/>
        <end position="30"/>
    </location>
</feature>
<comment type="caution">
    <text evidence="2">The sequence shown here is derived from an EMBL/GenBank/DDBJ whole genome shotgun (WGS) entry which is preliminary data.</text>
</comment>
<gene>
    <name evidence="2" type="ORF">FC75_GL000600</name>
</gene>
<keyword evidence="3" id="KW-1185">Reference proteome</keyword>
<evidence type="ECO:0000313" key="2">
    <source>
        <dbReference type="EMBL" id="KRN18660.1"/>
    </source>
</evidence>
<evidence type="ECO:0000256" key="1">
    <source>
        <dbReference type="SAM" id="Phobius"/>
    </source>
</evidence>
<feature type="transmembrane region" description="Helical" evidence="1">
    <location>
        <begin position="36"/>
        <end position="54"/>
    </location>
</feature>
<dbReference type="EMBL" id="AYZJ01000085">
    <property type="protein sequence ID" value="KRN18660.1"/>
    <property type="molecule type" value="Genomic_DNA"/>
</dbReference>
<reference evidence="2 3" key="1">
    <citation type="journal article" date="2015" name="Genome Announc.">
        <title>Expanding the biotechnology potential of lactobacilli through comparative genomics of 213 strains and associated genera.</title>
        <authorList>
            <person name="Sun Z."/>
            <person name="Harris H.M."/>
            <person name="McCann A."/>
            <person name="Guo C."/>
            <person name="Argimon S."/>
            <person name="Zhang W."/>
            <person name="Yang X."/>
            <person name="Jeffery I.B."/>
            <person name="Cooney J.C."/>
            <person name="Kagawa T.F."/>
            <person name="Liu W."/>
            <person name="Song Y."/>
            <person name="Salvetti E."/>
            <person name="Wrobel A."/>
            <person name="Rasinkangas P."/>
            <person name="Parkhill J."/>
            <person name="Rea M.C."/>
            <person name="O'Sullivan O."/>
            <person name="Ritari J."/>
            <person name="Douillard F.P."/>
            <person name="Paul Ross R."/>
            <person name="Yang R."/>
            <person name="Briner A.E."/>
            <person name="Felis G.E."/>
            <person name="de Vos W.M."/>
            <person name="Barrangou R."/>
            <person name="Klaenhammer T.R."/>
            <person name="Caufield P.W."/>
            <person name="Cui Y."/>
            <person name="Zhang H."/>
            <person name="O'Toole P.W."/>
        </authorList>
    </citation>
    <scope>NUCLEOTIDE SEQUENCE [LARGE SCALE GENOMIC DNA]</scope>
    <source>
        <strain evidence="2 3">DSM 22697</strain>
    </source>
</reference>